<dbReference type="Proteomes" id="UP000595437">
    <property type="component" value="Chromosome 6"/>
</dbReference>
<organism evidence="1 2">
    <name type="scientific">Caligus rogercresseyi</name>
    <name type="common">Sea louse</name>
    <dbReference type="NCBI Taxonomy" id="217165"/>
    <lineage>
        <taxon>Eukaryota</taxon>
        <taxon>Metazoa</taxon>
        <taxon>Ecdysozoa</taxon>
        <taxon>Arthropoda</taxon>
        <taxon>Crustacea</taxon>
        <taxon>Multicrustacea</taxon>
        <taxon>Hexanauplia</taxon>
        <taxon>Copepoda</taxon>
        <taxon>Siphonostomatoida</taxon>
        <taxon>Caligidae</taxon>
        <taxon>Caligus</taxon>
    </lineage>
</organism>
<evidence type="ECO:0000313" key="1">
    <source>
        <dbReference type="EMBL" id="QQP48691.1"/>
    </source>
</evidence>
<sequence>MCPYTKNEQSPLPFSRRTSYHFSSTHIDGRRRRNPIETMAVEVPLVPLDPQLRQFKNTKQWIQYI</sequence>
<dbReference type="AlphaFoldDB" id="A0A7T8HF86"/>
<name>A0A7T8HF86_CALRO</name>
<dbReference type="EMBL" id="CP045895">
    <property type="protein sequence ID" value="QQP48691.1"/>
    <property type="molecule type" value="Genomic_DNA"/>
</dbReference>
<proteinExistence type="predicted"/>
<gene>
    <name evidence="1" type="ORF">FKW44_009079</name>
</gene>
<accession>A0A7T8HF86</accession>
<protein>
    <submittedName>
        <fullName evidence="1">Uncharacterized protein</fullName>
    </submittedName>
</protein>
<keyword evidence="2" id="KW-1185">Reference proteome</keyword>
<reference evidence="2" key="1">
    <citation type="submission" date="2021-01" db="EMBL/GenBank/DDBJ databases">
        <title>Caligus Genome Assembly.</title>
        <authorList>
            <person name="Gallardo-Escarate C."/>
        </authorList>
    </citation>
    <scope>NUCLEOTIDE SEQUENCE [LARGE SCALE GENOMIC DNA]</scope>
</reference>
<evidence type="ECO:0000313" key="2">
    <source>
        <dbReference type="Proteomes" id="UP000595437"/>
    </source>
</evidence>